<organism evidence="1 2">
    <name type="scientific">Scophthalmus maximus</name>
    <name type="common">Turbot</name>
    <name type="synonym">Psetta maxima</name>
    <dbReference type="NCBI Taxonomy" id="52904"/>
    <lineage>
        <taxon>Eukaryota</taxon>
        <taxon>Metazoa</taxon>
        <taxon>Chordata</taxon>
        <taxon>Craniata</taxon>
        <taxon>Vertebrata</taxon>
        <taxon>Euteleostomi</taxon>
        <taxon>Actinopterygii</taxon>
        <taxon>Neopterygii</taxon>
        <taxon>Teleostei</taxon>
        <taxon>Neoteleostei</taxon>
        <taxon>Acanthomorphata</taxon>
        <taxon>Carangaria</taxon>
        <taxon>Pleuronectiformes</taxon>
        <taxon>Pleuronectoidei</taxon>
        <taxon>Scophthalmidae</taxon>
        <taxon>Scophthalmus</taxon>
    </lineage>
</organism>
<evidence type="ECO:0000313" key="1">
    <source>
        <dbReference type="EMBL" id="AWP07113.1"/>
    </source>
</evidence>
<accession>A0A2U9BT61</accession>
<sequence>MTAQSAVPTGPYTGDVVCLCDPAECLHTCLQQENMADRNRDRAEGNAEDTDELLYTDLNVNSSVCDLDRQPLRRDHCDLLLDAIDAQLGQLQVQSKNHQGIFRKHDCSDVVESISEQRHRPWKYNANK</sequence>
<dbReference type="EMBL" id="CP026251">
    <property type="protein sequence ID" value="AWP07113.1"/>
    <property type="molecule type" value="Genomic_DNA"/>
</dbReference>
<keyword evidence="2" id="KW-1185">Reference proteome</keyword>
<name>A0A2U9BT61_SCOMX</name>
<proteinExistence type="predicted"/>
<dbReference type="Proteomes" id="UP000246464">
    <property type="component" value="Chromosome 9"/>
</dbReference>
<dbReference type="AlphaFoldDB" id="A0A2U9BT61"/>
<reference evidence="1 2" key="1">
    <citation type="submission" date="2017-12" db="EMBL/GenBank/DDBJ databases">
        <title>Integrating genomic resources of turbot (Scophthalmus maximus) in depth evaluation of genetic and physical mapping variation across individuals.</title>
        <authorList>
            <person name="Martinez P."/>
        </authorList>
    </citation>
    <scope>NUCLEOTIDE SEQUENCE [LARGE SCALE GENOMIC DNA]</scope>
</reference>
<gene>
    <name evidence="1" type="ORF">SMAX5B_016594</name>
</gene>
<evidence type="ECO:0000313" key="2">
    <source>
        <dbReference type="Proteomes" id="UP000246464"/>
    </source>
</evidence>
<protein>
    <submittedName>
        <fullName evidence="1">Uncharacterized protein</fullName>
    </submittedName>
</protein>